<evidence type="ECO:0000313" key="2">
    <source>
        <dbReference type="EMBL" id="KAG5644657.1"/>
    </source>
</evidence>
<keyword evidence="3" id="KW-1185">Reference proteome</keyword>
<sequence>MVMSDTKTPKHRATGLQRKHTPSLGRCDVQTYPQTPSLSANSHFCSDSDDSDDAPTLTPSYTTTVRLRATIAAVPETRLREIMVRLVDRSPGFQHAVAKELLAVGTAFDSASASPRRKRRRSGRRSLDTPILERPCVNCGKHVKVDGAGEKEICVHHPGRLEEQVYEFPSRTPEGHAFQVRRRITMWSCCDEDARSLGCASVSAHVRAGEGRARAASHATVLGAGSGTESSRASAH</sequence>
<gene>
    <name evidence="2" type="ORF">DXG03_008039</name>
</gene>
<accession>A0A9P7G5Y4</accession>
<feature type="region of interest" description="Disordered" evidence="1">
    <location>
        <begin position="1"/>
        <end position="26"/>
    </location>
</feature>
<evidence type="ECO:0000256" key="1">
    <source>
        <dbReference type="SAM" id="MobiDB-lite"/>
    </source>
</evidence>
<name>A0A9P7G5Y4_9AGAR</name>
<feature type="compositionally biased region" description="Polar residues" evidence="1">
    <location>
        <begin position="227"/>
        <end position="236"/>
    </location>
</feature>
<feature type="compositionally biased region" description="Basic residues" evidence="1">
    <location>
        <begin position="9"/>
        <end position="21"/>
    </location>
</feature>
<feature type="region of interest" description="Disordered" evidence="1">
    <location>
        <begin position="38"/>
        <end position="59"/>
    </location>
</feature>
<dbReference type="Proteomes" id="UP000775547">
    <property type="component" value="Unassembled WGS sequence"/>
</dbReference>
<evidence type="ECO:0000313" key="3">
    <source>
        <dbReference type="Proteomes" id="UP000775547"/>
    </source>
</evidence>
<comment type="caution">
    <text evidence="2">The sequence shown here is derived from an EMBL/GenBank/DDBJ whole genome shotgun (WGS) entry which is preliminary data.</text>
</comment>
<reference evidence="2" key="2">
    <citation type="submission" date="2021-10" db="EMBL/GenBank/DDBJ databases">
        <title>Phylogenomics reveals ancestral predisposition of the termite-cultivated fungus Termitomyces towards a domesticated lifestyle.</title>
        <authorList>
            <person name="Auxier B."/>
            <person name="Grum-Grzhimaylo A."/>
            <person name="Cardenas M.E."/>
            <person name="Lodge J.D."/>
            <person name="Laessoe T."/>
            <person name="Pedersen O."/>
            <person name="Smith M.E."/>
            <person name="Kuyper T.W."/>
            <person name="Franco-Molano E.A."/>
            <person name="Baroni T.J."/>
            <person name="Aanen D.K."/>
        </authorList>
    </citation>
    <scope>NUCLEOTIDE SEQUENCE</scope>
    <source>
        <strain evidence="2">AP01</strain>
        <tissue evidence="2">Mycelium</tissue>
    </source>
</reference>
<feature type="region of interest" description="Disordered" evidence="1">
    <location>
        <begin position="214"/>
        <end position="236"/>
    </location>
</feature>
<organism evidence="2 3">
    <name type="scientific">Asterophora parasitica</name>
    <dbReference type="NCBI Taxonomy" id="117018"/>
    <lineage>
        <taxon>Eukaryota</taxon>
        <taxon>Fungi</taxon>
        <taxon>Dikarya</taxon>
        <taxon>Basidiomycota</taxon>
        <taxon>Agaricomycotina</taxon>
        <taxon>Agaricomycetes</taxon>
        <taxon>Agaricomycetidae</taxon>
        <taxon>Agaricales</taxon>
        <taxon>Tricholomatineae</taxon>
        <taxon>Lyophyllaceae</taxon>
        <taxon>Asterophora</taxon>
    </lineage>
</organism>
<dbReference type="AlphaFoldDB" id="A0A9P7G5Y4"/>
<reference evidence="2" key="1">
    <citation type="submission" date="2020-07" db="EMBL/GenBank/DDBJ databases">
        <authorList>
            <person name="Nieuwenhuis M."/>
            <person name="Van De Peppel L.J.J."/>
        </authorList>
    </citation>
    <scope>NUCLEOTIDE SEQUENCE</scope>
    <source>
        <strain evidence="2">AP01</strain>
        <tissue evidence="2">Mycelium</tissue>
    </source>
</reference>
<proteinExistence type="predicted"/>
<protein>
    <submittedName>
        <fullName evidence="2">Uncharacterized protein</fullName>
    </submittedName>
</protein>
<dbReference type="EMBL" id="JABCKV010000063">
    <property type="protein sequence ID" value="KAG5644657.1"/>
    <property type="molecule type" value="Genomic_DNA"/>
</dbReference>
<dbReference type="OrthoDB" id="2972176at2759"/>